<dbReference type="EMBL" id="MU005767">
    <property type="protein sequence ID" value="KAF2711527.1"/>
    <property type="molecule type" value="Genomic_DNA"/>
</dbReference>
<name>A0A6G1KGP2_9PLEO</name>
<proteinExistence type="predicted"/>
<evidence type="ECO:0000313" key="1">
    <source>
        <dbReference type="EMBL" id="KAF2711527.1"/>
    </source>
</evidence>
<accession>A0A6G1KGP2</accession>
<dbReference type="Proteomes" id="UP000799428">
    <property type="component" value="Unassembled WGS sequence"/>
</dbReference>
<keyword evidence="2" id="KW-1185">Reference proteome</keyword>
<dbReference type="AlphaFoldDB" id="A0A6G1KGP2"/>
<organism evidence="1 2">
    <name type="scientific">Pleomassaria siparia CBS 279.74</name>
    <dbReference type="NCBI Taxonomy" id="1314801"/>
    <lineage>
        <taxon>Eukaryota</taxon>
        <taxon>Fungi</taxon>
        <taxon>Dikarya</taxon>
        <taxon>Ascomycota</taxon>
        <taxon>Pezizomycotina</taxon>
        <taxon>Dothideomycetes</taxon>
        <taxon>Pleosporomycetidae</taxon>
        <taxon>Pleosporales</taxon>
        <taxon>Pleomassariaceae</taxon>
        <taxon>Pleomassaria</taxon>
    </lineage>
</organism>
<protein>
    <submittedName>
        <fullName evidence="1">Uncharacterized protein</fullName>
    </submittedName>
</protein>
<sequence length="159" mass="17686">MEQDSHAIDKGRLGPLSHCFDATRMSLRSLRSSQTMMQRRSSYRVVSCSIVSCRVVFGKSQHEVIVQKAGKSGKEFFAKWEKRGHSFGLLSLRCAISLGNIGCVWKVSSTVATVLRGMGEDVVPLSTGRRESSYQQVPLPTKLRLGYPAMSERERVFGS</sequence>
<evidence type="ECO:0000313" key="2">
    <source>
        <dbReference type="Proteomes" id="UP000799428"/>
    </source>
</evidence>
<gene>
    <name evidence="1" type="ORF">K504DRAFT_222820</name>
</gene>
<reference evidence="1" key="1">
    <citation type="journal article" date="2020" name="Stud. Mycol.">
        <title>101 Dothideomycetes genomes: a test case for predicting lifestyles and emergence of pathogens.</title>
        <authorList>
            <person name="Haridas S."/>
            <person name="Albert R."/>
            <person name="Binder M."/>
            <person name="Bloem J."/>
            <person name="Labutti K."/>
            <person name="Salamov A."/>
            <person name="Andreopoulos B."/>
            <person name="Baker S."/>
            <person name="Barry K."/>
            <person name="Bills G."/>
            <person name="Bluhm B."/>
            <person name="Cannon C."/>
            <person name="Castanera R."/>
            <person name="Culley D."/>
            <person name="Daum C."/>
            <person name="Ezra D."/>
            <person name="Gonzalez J."/>
            <person name="Henrissat B."/>
            <person name="Kuo A."/>
            <person name="Liang C."/>
            <person name="Lipzen A."/>
            <person name="Lutzoni F."/>
            <person name="Magnuson J."/>
            <person name="Mondo S."/>
            <person name="Nolan M."/>
            <person name="Ohm R."/>
            <person name="Pangilinan J."/>
            <person name="Park H.-J."/>
            <person name="Ramirez L."/>
            <person name="Alfaro M."/>
            <person name="Sun H."/>
            <person name="Tritt A."/>
            <person name="Yoshinaga Y."/>
            <person name="Zwiers L.-H."/>
            <person name="Turgeon B."/>
            <person name="Goodwin S."/>
            <person name="Spatafora J."/>
            <person name="Crous P."/>
            <person name="Grigoriev I."/>
        </authorList>
    </citation>
    <scope>NUCLEOTIDE SEQUENCE</scope>
    <source>
        <strain evidence="1">CBS 279.74</strain>
    </source>
</reference>